<organism evidence="4 5">
    <name type="scientific">Candidatus Zambryskibacteria bacterium RIFCSPLOWO2_01_FULL_35_19</name>
    <dbReference type="NCBI Taxonomy" id="1802757"/>
    <lineage>
        <taxon>Bacteria</taxon>
        <taxon>Candidatus Zambryskiibacteriota</taxon>
    </lineage>
</organism>
<dbReference type="InterPro" id="IPR035980">
    <property type="entry name" value="Ribosomal_bS6_sf"/>
</dbReference>
<accession>A0A1G2TXT1</accession>
<dbReference type="GO" id="GO:0019843">
    <property type="term" value="F:rRNA binding"/>
    <property type="evidence" value="ECO:0007669"/>
    <property type="project" value="UniProtKB-UniRule"/>
</dbReference>
<dbReference type="EMBL" id="MHWA01000007">
    <property type="protein sequence ID" value="OHB02106.1"/>
    <property type="molecule type" value="Genomic_DNA"/>
</dbReference>
<dbReference type="InterPro" id="IPR000529">
    <property type="entry name" value="Ribosomal_bS6"/>
</dbReference>
<dbReference type="GO" id="GO:0005840">
    <property type="term" value="C:ribosome"/>
    <property type="evidence" value="ECO:0007669"/>
    <property type="project" value="UniProtKB-KW"/>
</dbReference>
<keyword evidence="3" id="KW-0687">Ribonucleoprotein</keyword>
<dbReference type="Pfam" id="PF01250">
    <property type="entry name" value="Ribosomal_S6"/>
    <property type="match status" value="1"/>
</dbReference>
<keyword evidence="3 4" id="KW-0689">Ribosomal protein</keyword>
<evidence type="ECO:0000256" key="2">
    <source>
        <dbReference type="ARBA" id="ARBA00035294"/>
    </source>
</evidence>
<evidence type="ECO:0000256" key="3">
    <source>
        <dbReference type="HAMAP-Rule" id="MF_00360"/>
    </source>
</evidence>
<dbReference type="NCBIfam" id="TIGR00166">
    <property type="entry name" value="S6"/>
    <property type="match status" value="1"/>
</dbReference>
<evidence type="ECO:0000313" key="5">
    <source>
        <dbReference type="Proteomes" id="UP000178404"/>
    </source>
</evidence>
<dbReference type="InterPro" id="IPR014717">
    <property type="entry name" value="Transl_elong_EF1B/ribsomal_bS6"/>
</dbReference>
<gene>
    <name evidence="3" type="primary">rpsF</name>
    <name evidence="4" type="ORF">A3A90_02505</name>
</gene>
<comment type="similarity">
    <text evidence="1 3">Belongs to the bacterial ribosomal protein bS6 family.</text>
</comment>
<dbReference type="InterPro" id="IPR020814">
    <property type="entry name" value="Ribosomal_S6_plastid/chlpt"/>
</dbReference>
<protein>
    <recommendedName>
        <fullName evidence="2 3">Small ribosomal subunit protein bS6</fullName>
    </recommendedName>
</protein>
<dbReference type="HAMAP" id="MF_00360">
    <property type="entry name" value="Ribosomal_bS6"/>
    <property type="match status" value="1"/>
</dbReference>
<dbReference type="GO" id="GO:0003735">
    <property type="term" value="F:structural constituent of ribosome"/>
    <property type="evidence" value="ECO:0007669"/>
    <property type="project" value="InterPro"/>
</dbReference>
<dbReference type="Gene3D" id="3.30.70.60">
    <property type="match status" value="1"/>
</dbReference>
<reference evidence="4 5" key="1">
    <citation type="journal article" date="2016" name="Nat. Commun.">
        <title>Thousands of microbial genomes shed light on interconnected biogeochemical processes in an aquifer system.</title>
        <authorList>
            <person name="Anantharaman K."/>
            <person name="Brown C.T."/>
            <person name="Hug L.A."/>
            <person name="Sharon I."/>
            <person name="Castelle C.J."/>
            <person name="Probst A.J."/>
            <person name="Thomas B.C."/>
            <person name="Singh A."/>
            <person name="Wilkins M.J."/>
            <person name="Karaoz U."/>
            <person name="Brodie E.L."/>
            <person name="Williams K.H."/>
            <person name="Hubbard S.S."/>
            <person name="Banfield J.F."/>
        </authorList>
    </citation>
    <scope>NUCLEOTIDE SEQUENCE [LARGE SCALE GENOMIC DNA]</scope>
</reference>
<dbReference type="Proteomes" id="UP000178404">
    <property type="component" value="Unassembled WGS sequence"/>
</dbReference>
<dbReference type="GO" id="GO:1990904">
    <property type="term" value="C:ribonucleoprotein complex"/>
    <property type="evidence" value="ECO:0007669"/>
    <property type="project" value="UniProtKB-KW"/>
</dbReference>
<comment type="caution">
    <text evidence="4">The sequence shown here is derived from an EMBL/GenBank/DDBJ whole genome shotgun (WGS) entry which is preliminary data.</text>
</comment>
<comment type="function">
    <text evidence="3">Binds together with bS18 to 16S ribosomal RNA.</text>
</comment>
<dbReference type="GO" id="GO:0006412">
    <property type="term" value="P:translation"/>
    <property type="evidence" value="ECO:0007669"/>
    <property type="project" value="UniProtKB-UniRule"/>
</dbReference>
<dbReference type="CDD" id="cd00473">
    <property type="entry name" value="bS6"/>
    <property type="match status" value="1"/>
</dbReference>
<evidence type="ECO:0000313" key="4">
    <source>
        <dbReference type="EMBL" id="OHB02106.1"/>
    </source>
</evidence>
<keyword evidence="3" id="KW-0694">RNA-binding</keyword>
<sequence length="165" mass="18957">MKEDILEEFQVYEVGFHLLPTVPEENLEAVVTNLQSLITKDGGTIISEEFPKMRPLAYDIKKRIDIKHVTFSKAYFGWIKFEATSDLVGKINDGFKTAENVLRFIIVKTVRENTMQLVKTPISKRDENREEKSIPTVEKPSVKKVEISDDELDKSIDQLVTDQIL</sequence>
<keyword evidence="3" id="KW-0699">rRNA-binding</keyword>
<evidence type="ECO:0000256" key="1">
    <source>
        <dbReference type="ARBA" id="ARBA00009512"/>
    </source>
</evidence>
<name>A0A1G2TXT1_9BACT</name>
<dbReference type="SUPFAM" id="SSF54995">
    <property type="entry name" value="Ribosomal protein S6"/>
    <property type="match status" value="1"/>
</dbReference>
<proteinExistence type="inferred from homology"/>
<dbReference type="AlphaFoldDB" id="A0A1G2TXT1"/>